<dbReference type="Gene3D" id="3.15.10.30">
    <property type="entry name" value="Haemolymph juvenile hormone binding protein"/>
    <property type="match status" value="1"/>
</dbReference>
<dbReference type="GO" id="GO:0007623">
    <property type="term" value="P:circadian rhythm"/>
    <property type="evidence" value="ECO:0007669"/>
    <property type="project" value="UniProtKB-ARBA"/>
</dbReference>
<keyword evidence="2" id="KW-0090">Biological rhythms</keyword>
<evidence type="ECO:0000313" key="6">
    <source>
        <dbReference type="Proteomes" id="UP000051574"/>
    </source>
</evidence>
<evidence type="ECO:0000256" key="3">
    <source>
        <dbReference type="ARBA" id="ARBA00060902"/>
    </source>
</evidence>
<dbReference type="PANTHER" id="PTHR11008">
    <property type="entry name" value="PROTEIN TAKEOUT-LIKE PROTEIN"/>
    <property type="match status" value="1"/>
</dbReference>
<comment type="similarity">
    <text evidence="3">Belongs to the TO family.</text>
</comment>
<evidence type="ECO:0000256" key="2">
    <source>
        <dbReference type="ARBA" id="ARBA00023108"/>
    </source>
</evidence>
<keyword evidence="1 4" id="KW-0732">Signal</keyword>
<dbReference type="SMART" id="SM00700">
    <property type="entry name" value="JHBP"/>
    <property type="match status" value="1"/>
</dbReference>
<dbReference type="InterPro" id="IPR010562">
    <property type="entry name" value="Haemolymph_juvenile_hormone-bd"/>
</dbReference>
<feature type="signal peptide" evidence="4">
    <location>
        <begin position="1"/>
        <end position="21"/>
    </location>
</feature>
<accession>A0A0T6BGH2</accession>
<gene>
    <name evidence="5" type="ORF">AMK59_656</name>
</gene>
<dbReference type="EMBL" id="LJIG01000671">
    <property type="protein sequence ID" value="KRT86269.1"/>
    <property type="molecule type" value="Genomic_DNA"/>
</dbReference>
<proteinExistence type="inferred from homology"/>
<dbReference type="PANTHER" id="PTHR11008:SF32">
    <property type="entry name" value="CIRCADIAN CLOCK-CONTROLLED PROTEIN DAYWAKE-RELATED"/>
    <property type="match status" value="1"/>
</dbReference>
<feature type="non-terminal residue" evidence="5">
    <location>
        <position position="214"/>
    </location>
</feature>
<dbReference type="FunFam" id="3.15.10.30:FF:000001">
    <property type="entry name" value="Takeout-like protein 1"/>
    <property type="match status" value="1"/>
</dbReference>
<sequence length="214" mass="24071">MFQKLTLLLCIAVTVATLAGAAKLPSYITACKRDPATLSDCATKEARKVLPVLLNGDKSLKIPKLNPLRLPEVKIDAGDNLKIKLSDVSIFGFEDHTIDKLDIDLNKQHIQLKVRFPRLNLQSKYEVNGQILVLPIRGSGPANITFVGGQYTYNTDFTIEKRGSDEHIQLTGSKLDYTTQRSYFQLDNLFDGDKVLGDQMNKFLDENWRDVEKD</sequence>
<dbReference type="GO" id="GO:0005615">
    <property type="term" value="C:extracellular space"/>
    <property type="evidence" value="ECO:0007669"/>
    <property type="project" value="TreeGrafter"/>
</dbReference>
<dbReference type="InterPro" id="IPR038606">
    <property type="entry name" value="To_sf"/>
</dbReference>
<keyword evidence="6" id="KW-1185">Reference proteome</keyword>
<organism evidence="5 6">
    <name type="scientific">Oryctes borbonicus</name>
    <dbReference type="NCBI Taxonomy" id="1629725"/>
    <lineage>
        <taxon>Eukaryota</taxon>
        <taxon>Metazoa</taxon>
        <taxon>Ecdysozoa</taxon>
        <taxon>Arthropoda</taxon>
        <taxon>Hexapoda</taxon>
        <taxon>Insecta</taxon>
        <taxon>Pterygota</taxon>
        <taxon>Neoptera</taxon>
        <taxon>Endopterygota</taxon>
        <taxon>Coleoptera</taxon>
        <taxon>Polyphaga</taxon>
        <taxon>Scarabaeiformia</taxon>
        <taxon>Scarabaeidae</taxon>
        <taxon>Dynastinae</taxon>
        <taxon>Oryctes</taxon>
    </lineage>
</organism>
<dbReference type="Pfam" id="PF06585">
    <property type="entry name" value="JHBP"/>
    <property type="match status" value="1"/>
</dbReference>
<evidence type="ECO:0000256" key="1">
    <source>
        <dbReference type="ARBA" id="ARBA00022729"/>
    </source>
</evidence>
<name>A0A0T6BGH2_9SCAR</name>
<dbReference type="OrthoDB" id="8194225at2759"/>
<evidence type="ECO:0000313" key="5">
    <source>
        <dbReference type="EMBL" id="KRT86269.1"/>
    </source>
</evidence>
<comment type="caution">
    <text evidence="5">The sequence shown here is derived from an EMBL/GenBank/DDBJ whole genome shotgun (WGS) entry which is preliminary data.</text>
</comment>
<protein>
    <submittedName>
        <fullName evidence="5">Hemolymph juvenile hormone-binding protein</fullName>
    </submittedName>
</protein>
<dbReference type="Proteomes" id="UP000051574">
    <property type="component" value="Unassembled WGS sequence"/>
</dbReference>
<evidence type="ECO:0000256" key="4">
    <source>
        <dbReference type="SAM" id="SignalP"/>
    </source>
</evidence>
<dbReference type="AlphaFoldDB" id="A0A0T6BGH2"/>
<feature type="chain" id="PRO_5006668659" evidence="4">
    <location>
        <begin position="22"/>
        <end position="214"/>
    </location>
</feature>
<reference evidence="5 6" key="1">
    <citation type="submission" date="2015-09" db="EMBL/GenBank/DDBJ databases">
        <title>Draft genome of the scarab beetle Oryctes borbonicus.</title>
        <authorList>
            <person name="Meyer J.M."/>
            <person name="Markov G.V."/>
            <person name="Baskaran P."/>
            <person name="Herrmann M."/>
            <person name="Sommer R.J."/>
            <person name="Roedelsperger C."/>
        </authorList>
    </citation>
    <scope>NUCLEOTIDE SEQUENCE [LARGE SCALE GENOMIC DNA]</scope>
    <source>
        <strain evidence="5">OB123</strain>
        <tissue evidence="5">Whole animal</tissue>
    </source>
</reference>